<dbReference type="InterPro" id="IPR013324">
    <property type="entry name" value="RNA_pol_sigma_r3/r4-like"/>
</dbReference>
<dbReference type="RefSeq" id="WP_345427023.1">
    <property type="nucleotide sequence ID" value="NZ_AP031496.1"/>
</dbReference>
<evidence type="ECO:0000259" key="2">
    <source>
        <dbReference type="Pfam" id="PF04545"/>
    </source>
</evidence>
<dbReference type="Pfam" id="PF04545">
    <property type="entry name" value="Sigma70_r4"/>
    <property type="match status" value="1"/>
</dbReference>
<dbReference type="AlphaFoldDB" id="A0AAV3U862"/>
<evidence type="ECO:0000313" key="4">
    <source>
        <dbReference type="Proteomes" id="UP001409585"/>
    </source>
</evidence>
<dbReference type="Proteomes" id="UP001409585">
    <property type="component" value="Unassembled WGS sequence"/>
</dbReference>
<sequence length="824" mass="93609">MDFVNLNIRHINLDSAVKKLIKSLLCDDADTLPEKRDLWEIIEDMSMDDFMLLKRNVYFADFLRLFGVEFSPSSDACSESKENTESVGHVDNNGNDKNQSIIGGECSSDLGLMKIPSLSTRLDDLILPNRFSKLVKRLRNISSSHASFCLGETLGDLVSLSASDIACLPGVGSSYVEAFKELKILANTGDVIDVELGNFSPSDSKINLGEVDTSNMRLCLGGVDQKFTKALEKYARYIGAEDLAENLGDILSFNQNELLALPGFGAKVVDSLIEFRDLVRKEIESILAGNINYQDFESSLISPKVFSEASIEKIEKILLEDVDNFFDRIEDDEADIAQKRWGFVEDKQTLEQIASNFDVTRERIRQKESKINNSFIRHLRINPKIMWQLIEPELSSSFSAKFKDVFSCFTMEKDFYEFLGLICGQTNLFEYVYPELDRTILNTLFAENGAPIHLDDIREYISQLDLSEIRSIDNAIQFLEKRGFLLIDGENVWPRQLGKAEASACVLFNHEGGLPWLDVARLVNANGYSRTDIYEDRLDNEAFKLPDYIYLAGKGVYKHTRFIDVESISLDDLFIEVMGYAESDRRDVFHLMECYQASAGLQAYDYFIIRHFVKNFGEDYGFYFDGRSQSDSVGLKKGFKNITQKDVIIEAMNRSERPLTKTAIANLLKSKSSNHAAFYLDALIEEGKVVQVDRMLYTTPSCAYKDIVVDDYVVEIGKILNQYQIPIEPSIIKEELNNRTLKCYSKYFYASIARLYARDQGWFRKHSLYSIKEIPFRSLKAAIENVCNLELSVNDNIDLLQKHVAITKESAAIALANWRNSPGS</sequence>
<gene>
    <name evidence="3" type="ORF">GCM10025791_42190</name>
</gene>
<dbReference type="Gene3D" id="1.10.10.10">
    <property type="entry name" value="Winged helix-like DNA-binding domain superfamily/Winged helix DNA-binding domain"/>
    <property type="match status" value="1"/>
</dbReference>
<dbReference type="GO" id="GO:0003700">
    <property type="term" value="F:DNA-binding transcription factor activity"/>
    <property type="evidence" value="ECO:0007669"/>
    <property type="project" value="InterPro"/>
</dbReference>
<name>A0AAV3U862_9ALTE</name>
<dbReference type="SUPFAM" id="SSF88659">
    <property type="entry name" value="Sigma3 and sigma4 domains of RNA polymerase sigma factors"/>
    <property type="match status" value="1"/>
</dbReference>
<dbReference type="InterPro" id="IPR036388">
    <property type="entry name" value="WH-like_DNA-bd_sf"/>
</dbReference>
<dbReference type="InterPro" id="IPR007630">
    <property type="entry name" value="RNA_pol_sigma70_r4"/>
</dbReference>
<feature type="domain" description="RNA polymerase sigma-70 region 4" evidence="2">
    <location>
        <begin position="328"/>
        <end position="370"/>
    </location>
</feature>
<dbReference type="GO" id="GO:0006352">
    <property type="term" value="P:DNA-templated transcription initiation"/>
    <property type="evidence" value="ECO:0007669"/>
    <property type="project" value="InterPro"/>
</dbReference>
<protein>
    <recommendedName>
        <fullName evidence="2">RNA polymerase sigma-70 region 4 domain-containing protein</fullName>
    </recommendedName>
</protein>
<keyword evidence="4" id="KW-1185">Reference proteome</keyword>
<proteinExistence type="predicted"/>
<dbReference type="EMBL" id="BAABLX010000074">
    <property type="protein sequence ID" value="GAA4957256.1"/>
    <property type="molecule type" value="Genomic_DNA"/>
</dbReference>
<evidence type="ECO:0000313" key="3">
    <source>
        <dbReference type="EMBL" id="GAA4957256.1"/>
    </source>
</evidence>
<feature type="compositionally biased region" description="Polar residues" evidence="1">
    <location>
        <begin position="92"/>
        <end position="101"/>
    </location>
</feature>
<accession>A0AAV3U862</accession>
<organism evidence="3 4">
    <name type="scientific">Halioxenophilus aromaticivorans</name>
    <dbReference type="NCBI Taxonomy" id="1306992"/>
    <lineage>
        <taxon>Bacteria</taxon>
        <taxon>Pseudomonadati</taxon>
        <taxon>Pseudomonadota</taxon>
        <taxon>Gammaproteobacteria</taxon>
        <taxon>Alteromonadales</taxon>
        <taxon>Alteromonadaceae</taxon>
        <taxon>Halioxenophilus</taxon>
    </lineage>
</organism>
<evidence type="ECO:0000256" key="1">
    <source>
        <dbReference type="SAM" id="MobiDB-lite"/>
    </source>
</evidence>
<comment type="caution">
    <text evidence="3">The sequence shown here is derived from an EMBL/GenBank/DDBJ whole genome shotgun (WGS) entry which is preliminary data.</text>
</comment>
<reference evidence="4" key="1">
    <citation type="journal article" date="2019" name="Int. J. Syst. Evol. Microbiol.">
        <title>The Global Catalogue of Microorganisms (GCM) 10K type strain sequencing project: providing services to taxonomists for standard genome sequencing and annotation.</title>
        <authorList>
            <consortium name="The Broad Institute Genomics Platform"/>
            <consortium name="The Broad Institute Genome Sequencing Center for Infectious Disease"/>
            <person name="Wu L."/>
            <person name="Ma J."/>
        </authorList>
    </citation>
    <scope>NUCLEOTIDE SEQUENCE [LARGE SCALE GENOMIC DNA]</scope>
    <source>
        <strain evidence="4">JCM 19134</strain>
    </source>
</reference>
<feature type="region of interest" description="Disordered" evidence="1">
    <location>
        <begin position="76"/>
        <end position="101"/>
    </location>
</feature>